<name>A0A956SGG0_UNCEI</name>
<reference evidence="1" key="1">
    <citation type="submission" date="2020-04" db="EMBL/GenBank/DDBJ databases">
        <authorList>
            <person name="Zhang T."/>
        </authorList>
    </citation>
    <scope>NUCLEOTIDE SEQUENCE</scope>
    <source>
        <strain evidence="1">HKST-UBA02</strain>
    </source>
</reference>
<accession>A0A956SGG0</accession>
<dbReference type="Proteomes" id="UP000739538">
    <property type="component" value="Unassembled WGS sequence"/>
</dbReference>
<protein>
    <submittedName>
        <fullName evidence="1">IS66 family insertion sequence element accessory protein TnpB</fullName>
    </submittedName>
</protein>
<feature type="non-terminal residue" evidence="1">
    <location>
        <position position="54"/>
    </location>
</feature>
<dbReference type="InterPro" id="IPR008878">
    <property type="entry name" value="Transposase_IS66_Orf2"/>
</dbReference>
<dbReference type="EMBL" id="JAGQHS010000453">
    <property type="protein sequence ID" value="MCA9759712.1"/>
    <property type="molecule type" value="Genomic_DNA"/>
</dbReference>
<dbReference type="Pfam" id="PF05717">
    <property type="entry name" value="TnpB_IS66"/>
    <property type="match status" value="1"/>
</dbReference>
<dbReference type="AlphaFoldDB" id="A0A956SGG0"/>
<gene>
    <name evidence="1" type="primary">tnpB</name>
    <name evidence="1" type="ORF">KDA27_28200</name>
</gene>
<organism evidence="1 2">
    <name type="scientific">Eiseniibacteriota bacterium</name>
    <dbReference type="NCBI Taxonomy" id="2212470"/>
    <lineage>
        <taxon>Bacteria</taxon>
        <taxon>Candidatus Eiseniibacteriota</taxon>
    </lineage>
</organism>
<sequence>MLSLPPSVRVFVARGATDLRKSFDTLAAVVCDVISEDPQSGHLFVFLNRRMDRV</sequence>
<evidence type="ECO:0000313" key="1">
    <source>
        <dbReference type="EMBL" id="MCA9759712.1"/>
    </source>
</evidence>
<evidence type="ECO:0000313" key="2">
    <source>
        <dbReference type="Proteomes" id="UP000739538"/>
    </source>
</evidence>
<reference evidence="1" key="2">
    <citation type="journal article" date="2021" name="Microbiome">
        <title>Successional dynamics and alternative stable states in a saline activated sludge microbial community over 9 years.</title>
        <authorList>
            <person name="Wang Y."/>
            <person name="Ye J."/>
            <person name="Ju F."/>
            <person name="Liu L."/>
            <person name="Boyd J.A."/>
            <person name="Deng Y."/>
            <person name="Parks D.H."/>
            <person name="Jiang X."/>
            <person name="Yin X."/>
            <person name="Woodcroft B.J."/>
            <person name="Tyson G.W."/>
            <person name="Hugenholtz P."/>
            <person name="Polz M.F."/>
            <person name="Zhang T."/>
        </authorList>
    </citation>
    <scope>NUCLEOTIDE SEQUENCE</scope>
    <source>
        <strain evidence="1">HKST-UBA02</strain>
    </source>
</reference>
<comment type="caution">
    <text evidence="1">The sequence shown here is derived from an EMBL/GenBank/DDBJ whole genome shotgun (WGS) entry which is preliminary data.</text>
</comment>
<proteinExistence type="predicted"/>